<name>A0AA96LZ07_9ENTR</name>
<evidence type="ECO:0000313" key="2">
    <source>
        <dbReference type="EMBL" id="WNS36347.1"/>
    </source>
</evidence>
<evidence type="ECO:0000313" key="1">
    <source>
        <dbReference type="EMBL" id="MFB4719121.1"/>
    </source>
</evidence>
<dbReference type="EMBL" id="JBHGSI010000002">
    <property type="protein sequence ID" value="MFB4719121.1"/>
    <property type="molecule type" value="Genomic_DNA"/>
</dbReference>
<dbReference type="CDD" id="cd12797">
    <property type="entry name" value="M23_peptidase"/>
    <property type="match status" value="1"/>
</dbReference>
<protein>
    <submittedName>
        <fullName evidence="2">DUF3289 family protein</fullName>
    </submittedName>
</protein>
<evidence type="ECO:0000313" key="3">
    <source>
        <dbReference type="Proteomes" id="UP001577381"/>
    </source>
</evidence>
<dbReference type="Gene3D" id="2.70.70.10">
    <property type="entry name" value="Glucose Permease (Domain IIA)"/>
    <property type="match status" value="1"/>
</dbReference>
<keyword evidence="3" id="KW-1185">Reference proteome</keyword>
<organism evidence="2">
    <name type="scientific">Enterobacter chuandaensis</name>
    <dbReference type="NCBI Taxonomy" id="2497875"/>
    <lineage>
        <taxon>Bacteria</taxon>
        <taxon>Pseudomonadati</taxon>
        <taxon>Pseudomonadota</taxon>
        <taxon>Gammaproteobacteria</taxon>
        <taxon>Enterobacterales</taxon>
        <taxon>Enterobacteriaceae</taxon>
        <taxon>Enterobacter</taxon>
        <taxon>Enterobacter cloacae complex</taxon>
    </lineage>
</organism>
<dbReference type="InterPro" id="IPR011055">
    <property type="entry name" value="Dup_hybrid_motif"/>
</dbReference>
<gene>
    <name evidence="1" type="ORF">ACE3KR_09525</name>
    <name evidence="2" type="ORF">RQP59_14745</name>
</gene>
<sequence>MQISPPIHFPHNDNETFGEWVARCMPVDTQRSYPVNHVGAWHGGIHIPHTDTGALANPLRAIADGVVVYANYPAPSEKRDQKPLNYGGRTDNGCVLIRHDMLIGEDPVAFTFYSLTMHMKQVRPEIQVKGGVSVRRGQIIGTSGMVSGRNGYHFQICCAPSALEAFSGRAHGVLNLLASGRKEPVYGNRYYYLPTGLPIFENVHKVNIPTQTTREALYIIHEGGKTRTLRKIQDDYEAVGDVTGAVEFIGEPASPGAVIKKYSEWVNIETPTGRGWVDVSDLNVKSYSDADIPEWAGWHIVDDDPTADSQCNSEMVRKHLNSPADLLTHFVCKFPFEWDFSTFDARFSWLRMPDSHKVLSEDDYNELKAHAKALCFFDRLPPEVQSELSGEIWHFEPRTFITLLQKAEPRLIYYSANGRSKRQLNDFITDDMRHGDLTREQILAQGQLNKINLFGHELKINLFDFNKSVDEHFVSMEQMAFWTAWREYAPLIHIMIEKFRKNEGGILRHELLNKAFLEHKTTKECVAEINKIISETLDINDFTRLSIDDLSTINNKITARITLPKFNDWDWFNGLGITIHDTYSTKIYLDYLDIDVPSDAYGPRRYRAVLRFQIQDHFGLDVPDLNGKGFEDISWFCSWFILQRYKPYDFKPFVNEANFIIHING</sequence>
<dbReference type="RefSeq" id="WP_265194494.1">
    <property type="nucleotide sequence ID" value="NZ_CP135253.1"/>
</dbReference>
<dbReference type="AlphaFoldDB" id="A0AA96LZ07"/>
<dbReference type="Pfam" id="PF11692">
    <property type="entry name" value="DUF3289"/>
    <property type="match status" value="1"/>
</dbReference>
<dbReference type="KEGG" id="echu:RQP59_14745"/>
<dbReference type="EMBL" id="CP135253">
    <property type="protein sequence ID" value="WNS36347.1"/>
    <property type="molecule type" value="Genomic_DNA"/>
</dbReference>
<reference evidence="1 3" key="2">
    <citation type="submission" date="2024-09" db="EMBL/GenBank/DDBJ databases">
        <title>Molecular characterization of Carbapenemase-producing Enterobacter cloacae Complex from Infections in Argentina.</title>
        <authorList>
            <person name="De Mendieta J.M."/>
            <person name="Gomez S."/>
        </authorList>
    </citation>
    <scope>NUCLEOTIDE SEQUENCE [LARGE SCALE GENOMIC DNA]</scope>
    <source>
        <strain evidence="1 3">M23267</strain>
    </source>
</reference>
<accession>A0AA96LZ07</accession>
<proteinExistence type="predicted"/>
<dbReference type="SUPFAM" id="SSF51261">
    <property type="entry name" value="Duplicated hybrid motif"/>
    <property type="match status" value="1"/>
</dbReference>
<dbReference type="InterPro" id="IPR017483">
    <property type="entry name" value="CHP03034"/>
</dbReference>
<dbReference type="Proteomes" id="UP001577381">
    <property type="component" value="Unassembled WGS sequence"/>
</dbReference>
<reference evidence="2" key="1">
    <citation type="submission" date="2023-09" db="EMBL/GenBank/DDBJ databases">
        <title>Coexistence of blaNDM-1 and blaKPC-2 in Enterobacter chuandaensis.</title>
        <authorList>
            <person name="Chen R."/>
        </authorList>
    </citation>
    <scope>NUCLEOTIDE SEQUENCE</scope>
    <source>
        <strain evidence="2">FAHZZU5885</strain>
    </source>
</reference>